<accession>A0ABP9D0Y6</accession>
<proteinExistence type="predicted"/>
<keyword evidence="2" id="KW-1015">Disulfide bond</keyword>
<protein>
    <submittedName>
        <fullName evidence="4">M2 family metallopeptidase</fullName>
    </submittedName>
</protein>
<keyword evidence="5" id="KW-1185">Reference proteome</keyword>
<reference evidence="5" key="1">
    <citation type="journal article" date="2019" name="Int. J. Syst. Evol. Microbiol.">
        <title>The Global Catalogue of Microorganisms (GCM) 10K type strain sequencing project: providing services to taxonomists for standard genome sequencing and annotation.</title>
        <authorList>
            <consortium name="The Broad Institute Genomics Platform"/>
            <consortium name="The Broad Institute Genome Sequencing Center for Infectious Disease"/>
            <person name="Wu L."/>
            <person name="Ma J."/>
        </authorList>
    </citation>
    <scope>NUCLEOTIDE SEQUENCE [LARGE SCALE GENOMIC DNA]</scope>
    <source>
        <strain evidence="5">JCM 18326</strain>
    </source>
</reference>
<dbReference type="PROSITE" id="PS51257">
    <property type="entry name" value="PROKAR_LIPOPROTEIN"/>
    <property type="match status" value="1"/>
</dbReference>
<name>A0ABP9D0Y6_9BACT</name>
<dbReference type="Proteomes" id="UP001500298">
    <property type="component" value="Unassembled WGS sequence"/>
</dbReference>
<evidence type="ECO:0000256" key="2">
    <source>
        <dbReference type="ARBA" id="ARBA00023157"/>
    </source>
</evidence>
<sequence length="583" mass="67008">MIKIRHFWAIGSLLVIASCTEVKEQGSKQANQQVASDFLEGINDVVEIHGEKALRDKRSLMDARKSGRGELALQRWAKSSADLDHVFASDSLKKRAMTLMKASTDLNAAEKRELSRLLYRMGMGGKRSILEDLYQKQATMALFAENSDYFLYGRRYAEKQVDSLLVHNKGNKFRFDTWKAYHRGNTSLDDQFTQYVLNYNQVVQENAYDDAFDYEAKGIGMEPLEVKELSEEIIQELDPLFRLLHGYILEKLSAQYPYITVGEEIPAHWLPTTVYGGWAELLEQEYYLDKKPASVAIVQVGKELLASWKIATYLNANSVPRMLQSSKYPSVLLSGFGERYGTDYQLQRKDIGYYRETLNKVGQYVASRIQENDDMPVLLKGEESELWAKAMGKFLAIKGEEPMITQQFMEETMPDSIQVQLSQALEYLTFIPYGLGVTTNLEVFAYREGLSGKRLEEQYRDLLSQYMGVQVAGLTTEMMYPSNRWLYEEPLAAFKEGISTLIAFQVYQHMRGKEEPVVGVELLRMMYSAGTLHWKDHLRLHLEEEISAKAMVDYFAPLKQYLEARKITQQIEGEQEVQENEEI</sequence>
<evidence type="ECO:0000256" key="1">
    <source>
        <dbReference type="ARBA" id="ARBA00022729"/>
    </source>
</evidence>
<evidence type="ECO:0000313" key="5">
    <source>
        <dbReference type="Proteomes" id="UP001500298"/>
    </source>
</evidence>
<dbReference type="InterPro" id="IPR001548">
    <property type="entry name" value="Peptidase_M2"/>
</dbReference>
<dbReference type="Pfam" id="PF01401">
    <property type="entry name" value="Peptidase_M2"/>
    <property type="match status" value="2"/>
</dbReference>
<dbReference type="SUPFAM" id="SSF55486">
    <property type="entry name" value="Metalloproteases ('zincins'), catalytic domain"/>
    <property type="match status" value="1"/>
</dbReference>
<comment type="caution">
    <text evidence="4">The sequence shown here is derived from an EMBL/GenBank/DDBJ whole genome shotgun (WGS) entry which is preliminary data.</text>
</comment>
<evidence type="ECO:0000256" key="3">
    <source>
        <dbReference type="ARBA" id="ARBA00023180"/>
    </source>
</evidence>
<keyword evidence="3" id="KW-0325">Glycoprotein</keyword>
<dbReference type="PANTHER" id="PTHR10514:SF27">
    <property type="entry name" value="ANGIOTENSIN-CONVERTING ENZYME"/>
    <property type="match status" value="1"/>
</dbReference>
<gene>
    <name evidence="4" type="ORF">GCM10023331_05660</name>
</gene>
<dbReference type="PANTHER" id="PTHR10514">
    <property type="entry name" value="ANGIOTENSIN-CONVERTING ENZYME"/>
    <property type="match status" value="1"/>
</dbReference>
<dbReference type="RefSeq" id="WP_345369033.1">
    <property type="nucleotide sequence ID" value="NZ_BAABJX010000011.1"/>
</dbReference>
<evidence type="ECO:0000313" key="4">
    <source>
        <dbReference type="EMBL" id="GAA4824048.1"/>
    </source>
</evidence>
<keyword evidence="1" id="KW-0732">Signal</keyword>
<dbReference type="EMBL" id="BAABJX010000011">
    <property type="protein sequence ID" value="GAA4824048.1"/>
    <property type="molecule type" value="Genomic_DNA"/>
</dbReference>
<organism evidence="4 5">
    <name type="scientific">Algivirga pacifica</name>
    <dbReference type="NCBI Taxonomy" id="1162670"/>
    <lineage>
        <taxon>Bacteria</taxon>
        <taxon>Pseudomonadati</taxon>
        <taxon>Bacteroidota</taxon>
        <taxon>Cytophagia</taxon>
        <taxon>Cytophagales</taxon>
        <taxon>Flammeovirgaceae</taxon>
        <taxon>Algivirga</taxon>
    </lineage>
</organism>